<dbReference type="InParanoid" id="A0A2K2DHM6"/>
<dbReference type="AlphaFoldDB" id="A0A2K2DHM6"/>
<protein>
    <submittedName>
        <fullName evidence="1 2">Uncharacterized protein</fullName>
    </submittedName>
</protein>
<reference evidence="1 2" key="1">
    <citation type="journal article" date="2010" name="Nature">
        <title>Genome sequencing and analysis of the model grass Brachypodium distachyon.</title>
        <authorList>
            <consortium name="International Brachypodium Initiative"/>
        </authorList>
    </citation>
    <scope>NUCLEOTIDE SEQUENCE [LARGE SCALE GENOMIC DNA]</scope>
    <source>
        <strain evidence="1 2">Bd21</strain>
    </source>
</reference>
<evidence type="ECO:0000313" key="1">
    <source>
        <dbReference type="EMBL" id="PNT73782.1"/>
    </source>
</evidence>
<keyword evidence="3" id="KW-1185">Reference proteome</keyword>
<dbReference type="EMBL" id="CM000880">
    <property type="protein sequence ID" value="PNT73782.1"/>
    <property type="molecule type" value="Genomic_DNA"/>
</dbReference>
<reference evidence="2" key="3">
    <citation type="submission" date="2018-08" db="UniProtKB">
        <authorList>
            <consortium name="EnsemblPlants"/>
        </authorList>
    </citation>
    <scope>IDENTIFICATION</scope>
    <source>
        <strain evidence="2">cv. Bd21</strain>
    </source>
</reference>
<dbReference type="Gramene" id="PNT73782">
    <property type="protein sequence ID" value="PNT73782"/>
    <property type="gene ID" value="BRADI_1g01344v3"/>
</dbReference>
<reference evidence="1" key="2">
    <citation type="submission" date="2017-06" db="EMBL/GenBank/DDBJ databases">
        <title>WGS assembly of Brachypodium distachyon.</title>
        <authorList>
            <consortium name="The International Brachypodium Initiative"/>
            <person name="Lucas S."/>
            <person name="Harmon-Smith M."/>
            <person name="Lail K."/>
            <person name="Tice H."/>
            <person name="Grimwood J."/>
            <person name="Bruce D."/>
            <person name="Barry K."/>
            <person name="Shu S."/>
            <person name="Lindquist E."/>
            <person name="Wang M."/>
            <person name="Pitluck S."/>
            <person name="Vogel J.P."/>
            <person name="Garvin D.F."/>
            <person name="Mockler T.C."/>
            <person name="Schmutz J."/>
            <person name="Rokhsar D."/>
            <person name="Bevan M.W."/>
        </authorList>
    </citation>
    <scope>NUCLEOTIDE SEQUENCE</scope>
    <source>
        <strain evidence="1">Bd21</strain>
    </source>
</reference>
<evidence type="ECO:0000313" key="3">
    <source>
        <dbReference type="Proteomes" id="UP000008810"/>
    </source>
</evidence>
<dbReference type="EnsemblPlants" id="PNT73782">
    <property type="protein sequence ID" value="PNT73782"/>
    <property type="gene ID" value="BRADI_1g01344v3"/>
</dbReference>
<gene>
    <name evidence="1" type="ORF">BRADI_1g01344v3</name>
</gene>
<accession>A0A2K2DHM6</accession>
<dbReference type="Proteomes" id="UP000008810">
    <property type="component" value="Chromosome 1"/>
</dbReference>
<evidence type="ECO:0000313" key="2">
    <source>
        <dbReference type="EnsemblPlants" id="PNT73782"/>
    </source>
</evidence>
<sequence length="51" mass="5993">MHYAQYFDGERLTRQLNVGKVARLRKELLHGIVGMQRNVGERPALWNEVKN</sequence>
<name>A0A2K2DHM6_BRADI</name>
<proteinExistence type="predicted"/>
<organism evidence="1">
    <name type="scientific">Brachypodium distachyon</name>
    <name type="common">Purple false brome</name>
    <name type="synonym">Trachynia distachya</name>
    <dbReference type="NCBI Taxonomy" id="15368"/>
    <lineage>
        <taxon>Eukaryota</taxon>
        <taxon>Viridiplantae</taxon>
        <taxon>Streptophyta</taxon>
        <taxon>Embryophyta</taxon>
        <taxon>Tracheophyta</taxon>
        <taxon>Spermatophyta</taxon>
        <taxon>Magnoliopsida</taxon>
        <taxon>Liliopsida</taxon>
        <taxon>Poales</taxon>
        <taxon>Poaceae</taxon>
        <taxon>BOP clade</taxon>
        <taxon>Pooideae</taxon>
        <taxon>Stipodae</taxon>
        <taxon>Brachypodieae</taxon>
        <taxon>Brachypodium</taxon>
    </lineage>
</organism>